<dbReference type="GO" id="GO:0031145">
    <property type="term" value="P:anaphase-promoting complex-dependent catabolic process"/>
    <property type="evidence" value="ECO:0007669"/>
    <property type="project" value="TreeGrafter"/>
</dbReference>
<dbReference type="InterPro" id="IPR001680">
    <property type="entry name" value="WD40_rpt"/>
</dbReference>
<evidence type="ECO:0000259" key="7">
    <source>
        <dbReference type="Pfam" id="PF24807"/>
    </source>
</evidence>
<dbReference type="InterPro" id="IPR036322">
    <property type="entry name" value="WD40_repeat_dom_sf"/>
</dbReference>
<dbReference type="GO" id="GO:1990757">
    <property type="term" value="F:ubiquitin ligase activator activity"/>
    <property type="evidence" value="ECO:0007669"/>
    <property type="project" value="TreeGrafter"/>
</dbReference>
<feature type="compositionally biased region" description="Low complexity" evidence="6">
    <location>
        <begin position="135"/>
        <end position="156"/>
    </location>
</feature>
<dbReference type="Gene3D" id="2.130.10.10">
    <property type="entry name" value="YVTN repeat-like/Quinoprotein amine dehydrogenase"/>
    <property type="match status" value="1"/>
</dbReference>
<evidence type="ECO:0000256" key="3">
    <source>
        <dbReference type="ARBA" id="ARBA00022737"/>
    </source>
</evidence>
<evidence type="ECO:0000256" key="2">
    <source>
        <dbReference type="ARBA" id="ARBA00022574"/>
    </source>
</evidence>
<dbReference type="GO" id="GO:0005680">
    <property type="term" value="C:anaphase-promoting complex"/>
    <property type="evidence" value="ECO:0007669"/>
    <property type="project" value="TreeGrafter"/>
</dbReference>
<feature type="domain" description="CDC20/Fizzy WD40" evidence="7">
    <location>
        <begin position="348"/>
        <end position="650"/>
    </location>
</feature>
<feature type="repeat" description="WD" evidence="5">
    <location>
        <begin position="406"/>
        <end position="442"/>
    </location>
</feature>
<dbReference type="SMART" id="SM00320">
    <property type="entry name" value="WD40"/>
    <property type="match status" value="7"/>
</dbReference>
<feature type="repeat" description="WD" evidence="5">
    <location>
        <begin position="485"/>
        <end position="516"/>
    </location>
</feature>
<keyword evidence="9" id="KW-1185">Reference proteome</keyword>
<evidence type="ECO:0000256" key="4">
    <source>
        <dbReference type="ARBA" id="ARBA00023306"/>
    </source>
</evidence>
<evidence type="ECO:0000313" key="9">
    <source>
        <dbReference type="Proteomes" id="UP000473826"/>
    </source>
</evidence>
<proteinExistence type="inferred from homology"/>
<dbReference type="Proteomes" id="UP000473826">
    <property type="component" value="Unassembled WGS sequence"/>
</dbReference>
<dbReference type="GO" id="GO:0010997">
    <property type="term" value="F:anaphase-promoting complex binding"/>
    <property type="evidence" value="ECO:0007669"/>
    <property type="project" value="InterPro"/>
</dbReference>
<protein>
    <recommendedName>
        <fullName evidence="7">CDC20/Fizzy WD40 domain-containing protein</fullName>
    </recommendedName>
</protein>
<comment type="similarity">
    <text evidence="1">Belongs to the WD repeat CDC20/Fizzy family.</text>
</comment>
<feature type="region of interest" description="Disordered" evidence="6">
    <location>
        <begin position="87"/>
        <end position="288"/>
    </location>
</feature>
<dbReference type="SUPFAM" id="SSF50978">
    <property type="entry name" value="WD40 repeat-like"/>
    <property type="match status" value="1"/>
</dbReference>
<keyword evidence="3" id="KW-0677">Repeat</keyword>
<keyword evidence="2 5" id="KW-0853">WD repeat</keyword>
<dbReference type="PANTHER" id="PTHR19918:SF1">
    <property type="entry name" value="FIZZY-RELATED PROTEIN HOMOLOG"/>
    <property type="match status" value="1"/>
</dbReference>
<reference evidence="8 9" key="1">
    <citation type="journal article" date="2019" name="PLoS Genet.">
        <title>Convergent evolution of linked mating-type loci in basidiomycete fungi.</title>
        <authorList>
            <person name="Sun S."/>
            <person name="Coelho M.A."/>
            <person name="Heitman J."/>
            <person name="Nowrousian M."/>
        </authorList>
    </citation>
    <scope>NUCLEOTIDE SEQUENCE [LARGE SCALE GENOMIC DNA]</scope>
    <source>
        <strain evidence="8 9">CBS 4282</strain>
    </source>
</reference>
<evidence type="ECO:0000256" key="6">
    <source>
        <dbReference type="SAM" id="MobiDB-lite"/>
    </source>
</evidence>
<gene>
    <name evidence="8" type="ORF">VHUM_00324</name>
</gene>
<dbReference type="InterPro" id="IPR015943">
    <property type="entry name" value="WD40/YVTN_repeat-like_dom_sf"/>
</dbReference>
<dbReference type="OrthoDB" id="10263272at2759"/>
<feature type="compositionally biased region" description="Polar residues" evidence="6">
    <location>
        <begin position="237"/>
        <end position="253"/>
    </location>
</feature>
<dbReference type="PROSITE" id="PS50294">
    <property type="entry name" value="WD_REPEATS_REGION"/>
    <property type="match status" value="1"/>
</dbReference>
<evidence type="ECO:0000313" key="8">
    <source>
        <dbReference type="EMBL" id="TXT15821.1"/>
    </source>
</evidence>
<dbReference type="InterPro" id="IPR033010">
    <property type="entry name" value="Cdc20/Fizzy"/>
</dbReference>
<organism evidence="8 9">
    <name type="scientific">Vanrija humicola</name>
    <name type="common">Yeast</name>
    <name type="synonym">Cryptococcus humicola</name>
    <dbReference type="NCBI Taxonomy" id="5417"/>
    <lineage>
        <taxon>Eukaryota</taxon>
        <taxon>Fungi</taxon>
        <taxon>Dikarya</taxon>
        <taxon>Basidiomycota</taxon>
        <taxon>Agaricomycotina</taxon>
        <taxon>Tremellomycetes</taxon>
        <taxon>Trichosporonales</taxon>
        <taxon>Trichosporonaceae</taxon>
        <taxon>Vanrija</taxon>
    </lineage>
</organism>
<keyword evidence="4" id="KW-0131">Cell cycle</keyword>
<comment type="caution">
    <text evidence="8">The sequence shown here is derived from an EMBL/GenBank/DDBJ whole genome shotgun (WGS) entry which is preliminary data.</text>
</comment>
<feature type="region of interest" description="Disordered" evidence="6">
    <location>
        <begin position="1"/>
        <end position="63"/>
    </location>
</feature>
<dbReference type="Pfam" id="PF24807">
    <property type="entry name" value="WD40_CDC20-Fz"/>
    <property type="match status" value="1"/>
</dbReference>
<feature type="compositionally biased region" description="Basic and acidic residues" evidence="6">
    <location>
        <begin position="30"/>
        <end position="44"/>
    </location>
</feature>
<accession>A0A7D8Z171</accession>
<evidence type="ECO:0000256" key="1">
    <source>
        <dbReference type="ARBA" id="ARBA00006445"/>
    </source>
</evidence>
<name>A0A7D8Z171_VANHU</name>
<dbReference type="InterPro" id="IPR056150">
    <property type="entry name" value="WD40_CDC20-Fz"/>
</dbReference>
<dbReference type="GO" id="GO:1905786">
    <property type="term" value="P:positive regulation of anaphase-promoting complex-dependent catabolic process"/>
    <property type="evidence" value="ECO:0007669"/>
    <property type="project" value="TreeGrafter"/>
</dbReference>
<feature type="repeat" description="WD" evidence="5">
    <location>
        <begin position="619"/>
        <end position="651"/>
    </location>
</feature>
<evidence type="ECO:0000256" key="5">
    <source>
        <dbReference type="PROSITE-ProRule" id="PRU00221"/>
    </source>
</evidence>
<dbReference type="AlphaFoldDB" id="A0A7D8Z171"/>
<dbReference type="PROSITE" id="PS50082">
    <property type="entry name" value="WD_REPEATS_2"/>
    <property type="match status" value="3"/>
</dbReference>
<sequence>MSSIYDTEFSRRIRSSVSTPPRSPAKRAPHPKERDVFGDVERTRSPRGMSPLSSVSASKGKAVARDYGDRFIPTRDGTDLYAAYALLPDSSGNHDGPSKPRQRRKSGHGQCTDAEARREEVNATFSHLLKNELFPVPLSPSRSASPSQRPQPSPSRHAQLRRPITFNASNLPNLPNPNVPISSAGTTPLHHHPPPGVSGAGDRADRELSPASHLPPLPLHAPSTPTSGNSRPPGAGPSSSQHRAHQSQVALTSGSGGAGVRTPPSRKSAFSPPPSGNHGSPVTPSKKRILNFSSPASRRMAQLTNGGTLDDMNHDRYSLSPVGRDTQRVLLSPRKSVRQISRTPFKVLDAPDLADDFYLNLVSWSQSNILAVGLNSCVYLWSAQNSRVTKLCEMTGSGVDGDDCLDTITGLEWTNKGSTLAIGTSHGSVEIWDAEYCKRIRTMSGHTARVGSLAWNSHILSSGSRDRTILHRDTRAPDQYIRRLSGHHKQEVCGLKWNLDTDQLASGGNDNKLFVWGGTDTRPTWRFGEHRAAVKAIAWSPHQRGVLASGGGTADKKIRFWNSLTGGLVSEWDTGSQVCNLMWSKNSNELVSTHGYSGGPVQNQIQIWKYPSMTQVATLTGHTFRVLYLAMSPDGQTIVTGAGDETLRFWNAFQRGSGEAPLSLGGGQLSGLNPFAKLR</sequence>
<dbReference type="PANTHER" id="PTHR19918">
    <property type="entry name" value="CELL DIVISION CYCLE 20 CDC20 FIZZY -RELATED"/>
    <property type="match status" value="1"/>
</dbReference>
<dbReference type="EMBL" id="QKWK01000001">
    <property type="protein sequence ID" value="TXT15821.1"/>
    <property type="molecule type" value="Genomic_DNA"/>
</dbReference>